<gene>
    <name evidence="2" type="ORF">Ga0061064_1879</name>
</gene>
<dbReference type="GO" id="GO:0005840">
    <property type="term" value="C:ribosome"/>
    <property type="evidence" value="ECO:0007669"/>
    <property type="project" value="UniProtKB-KW"/>
</dbReference>
<organism evidence="2 3">
    <name type="scientific">Pseudidiomarina woesei</name>
    <dbReference type="NCBI Taxonomy" id="1381080"/>
    <lineage>
        <taxon>Bacteria</taxon>
        <taxon>Pseudomonadati</taxon>
        <taxon>Pseudomonadota</taxon>
        <taxon>Gammaproteobacteria</taxon>
        <taxon>Alteromonadales</taxon>
        <taxon>Idiomarinaceae</taxon>
        <taxon>Pseudidiomarina</taxon>
    </lineage>
</organism>
<dbReference type="GO" id="GO:0016747">
    <property type="term" value="F:acyltransferase activity, transferring groups other than amino-acyl groups"/>
    <property type="evidence" value="ECO:0007669"/>
    <property type="project" value="InterPro"/>
</dbReference>
<feature type="domain" description="N-acetyltransferase" evidence="1">
    <location>
        <begin position="12"/>
        <end position="158"/>
    </location>
</feature>
<dbReference type="PANTHER" id="PTHR43617:SF33">
    <property type="entry name" value="SPORE COAT POLYSACCHARIDE BIOSYNTHESIS PROTEIN SPSD"/>
    <property type="match status" value="1"/>
</dbReference>
<dbReference type="PROSITE" id="PS51186">
    <property type="entry name" value="GNAT"/>
    <property type="match status" value="1"/>
</dbReference>
<keyword evidence="3" id="KW-1185">Reference proteome</keyword>
<sequence>MKNNMHNATQNCHFRQATRADVSALVELERRCFDYSRMGPRSFSRLIAAPSAHVYLCECDGKLMGYLLLLTRRNSRIWRLYSVATAPAARGVGIGKRLLEFAINTAKQHGASALSLEVKTNNVAAIQLYEKYDFAVVDVLPEYYDDGTDGYRMRLSFSPLANDLESQ</sequence>
<dbReference type="SUPFAM" id="SSF55729">
    <property type="entry name" value="Acyl-CoA N-acyltransferases (Nat)"/>
    <property type="match status" value="1"/>
</dbReference>
<evidence type="ECO:0000313" key="2">
    <source>
        <dbReference type="EMBL" id="CUA87703.1"/>
    </source>
</evidence>
<dbReference type="AlphaFoldDB" id="A0A0K6H9N5"/>
<dbReference type="Pfam" id="PF00583">
    <property type="entry name" value="Acetyltransf_1"/>
    <property type="match status" value="1"/>
</dbReference>
<dbReference type="InterPro" id="IPR000182">
    <property type="entry name" value="GNAT_dom"/>
</dbReference>
<evidence type="ECO:0000313" key="3">
    <source>
        <dbReference type="Proteomes" id="UP000182598"/>
    </source>
</evidence>
<dbReference type="Proteomes" id="UP000182598">
    <property type="component" value="Unassembled WGS sequence"/>
</dbReference>
<name>A0A0K6H9N5_9GAMM</name>
<evidence type="ECO:0000259" key="1">
    <source>
        <dbReference type="PROSITE" id="PS51186"/>
    </source>
</evidence>
<dbReference type="Gene3D" id="3.40.630.30">
    <property type="match status" value="1"/>
</dbReference>
<reference evidence="3" key="1">
    <citation type="submission" date="2015-08" db="EMBL/GenBank/DDBJ databases">
        <authorList>
            <person name="Varghese N."/>
        </authorList>
    </citation>
    <scope>NUCLEOTIDE SEQUENCE [LARGE SCALE GENOMIC DNA]</scope>
    <source>
        <strain evidence="3">DSM 27808</strain>
    </source>
</reference>
<dbReference type="InterPro" id="IPR050276">
    <property type="entry name" value="MshD_Acetyltransferase"/>
</dbReference>
<protein>
    <submittedName>
        <fullName evidence="2">[SSU ribosomal protein S18P]-alanine acetyltransferase</fullName>
    </submittedName>
</protein>
<accession>A0A0K6H9N5</accession>
<dbReference type="InterPro" id="IPR016181">
    <property type="entry name" value="Acyl_CoA_acyltransferase"/>
</dbReference>
<dbReference type="EMBL" id="CYHB01000006">
    <property type="protein sequence ID" value="CUA87703.1"/>
    <property type="molecule type" value="Genomic_DNA"/>
</dbReference>
<dbReference type="CDD" id="cd04301">
    <property type="entry name" value="NAT_SF"/>
    <property type="match status" value="1"/>
</dbReference>
<keyword evidence="2" id="KW-0689">Ribosomal protein</keyword>
<dbReference type="RefSeq" id="WP_342666855.1">
    <property type="nucleotide sequence ID" value="NZ_CYHB01000006.1"/>
</dbReference>
<dbReference type="PANTHER" id="PTHR43617">
    <property type="entry name" value="L-AMINO ACID N-ACETYLTRANSFERASE"/>
    <property type="match status" value="1"/>
</dbReference>
<proteinExistence type="predicted"/>
<keyword evidence="2" id="KW-0808">Transferase</keyword>
<keyword evidence="2" id="KW-0687">Ribonucleoprotein</keyword>